<name>A0A084U572_9HYPH</name>
<keyword evidence="3" id="KW-0378">Hydrolase</keyword>
<dbReference type="PRINTS" id="PR01210">
    <property type="entry name" value="GGTRANSPTASE"/>
</dbReference>
<protein>
    <submittedName>
        <fullName evidence="6">Gamma-glutamyltransferase</fullName>
    </submittedName>
</protein>
<dbReference type="InterPro" id="IPR029055">
    <property type="entry name" value="Ntn_hydrolases_N"/>
</dbReference>
<dbReference type="Pfam" id="PF01019">
    <property type="entry name" value="G_glu_transpept"/>
    <property type="match status" value="2"/>
</dbReference>
<dbReference type="InterPro" id="IPR051792">
    <property type="entry name" value="GGT_bact"/>
</dbReference>
<evidence type="ECO:0000256" key="3">
    <source>
        <dbReference type="ARBA" id="ARBA00022801"/>
    </source>
</evidence>
<dbReference type="PATRIC" id="fig|472175.3.peg.3315"/>
<gene>
    <name evidence="6" type="ORF">EL18_03318</name>
</gene>
<comment type="caution">
    <text evidence="6">The sequence shown here is derived from an EMBL/GenBank/DDBJ whole genome shotgun (WGS) entry which is preliminary data.</text>
</comment>
<proteinExistence type="inferred from homology"/>
<dbReference type="Proteomes" id="UP000053675">
    <property type="component" value="Unassembled WGS sequence"/>
</dbReference>
<dbReference type="GO" id="GO:0016787">
    <property type="term" value="F:hydrolase activity"/>
    <property type="evidence" value="ECO:0007669"/>
    <property type="project" value="UniProtKB-KW"/>
</dbReference>
<dbReference type="eggNOG" id="COG0405">
    <property type="taxonomic scope" value="Bacteria"/>
</dbReference>
<dbReference type="OrthoDB" id="9781342at2"/>
<feature type="region of interest" description="Disordered" evidence="5">
    <location>
        <begin position="496"/>
        <end position="520"/>
    </location>
</feature>
<evidence type="ECO:0000313" key="7">
    <source>
        <dbReference type="Proteomes" id="UP000053675"/>
    </source>
</evidence>
<sequence>MMQTWQIKKGQLSSDKGVVAAQHFEAARAAADVLARGGNAMDAAVTCALALSVVEPWLSGVGGGGFLLYGDGKTGEVDTLDFNVRASRNIDPARYPLVEGNDGEWFNWPAVKDDRNIIGYESICIPGAVDGLAQALEKYGTISFAEAVQPAIELAERGMIVDWFTALCFAIDARGLARYEHSAELFLEDGMPIRTPASGGAEYLPMPAKARMLKRLAEAGPRDFYEGQTASQIVEDLKAGGNVIDAQDLAGFSSRWAKPATASYRDTEINVIADLSGGPSFIHAMAEVEAKLDVTKRPDAAASRLYAQAIRRAYEYRLQNMGHAARREDCTSHMSVVDSEGNMVSLTNTLLSRFGSKVTLPQTGMLMNNGMMWFDPRPGAANAIAPAAQPLANMCPVLFRKNGKPYLAIGAAGGRQIFPALVQLSSYVIDYGMNLENAFHEPRIDASTPTILVDRMAQTDVAAAIAEDFPVKIVSNTLHPVNFAIPSAVLRDAEGMHHGMSHPSNPWAGVAGEGDDGSSG</sequence>
<dbReference type="STRING" id="472175.EL18_03318"/>
<dbReference type="EMBL" id="JMQM01000003">
    <property type="protein sequence ID" value="KFB08108.1"/>
    <property type="molecule type" value="Genomic_DNA"/>
</dbReference>
<comment type="similarity">
    <text evidence="1">Belongs to the gamma-glutamyltransferase family.</text>
</comment>
<keyword evidence="7" id="KW-1185">Reference proteome</keyword>
<dbReference type="RefSeq" id="WP_036486735.1">
    <property type="nucleotide sequence ID" value="NZ_JMQM01000003.1"/>
</dbReference>
<dbReference type="PANTHER" id="PTHR43199:SF1">
    <property type="entry name" value="GLUTATHIONE HYDROLASE PROENZYME"/>
    <property type="match status" value="1"/>
</dbReference>
<evidence type="ECO:0000256" key="5">
    <source>
        <dbReference type="SAM" id="MobiDB-lite"/>
    </source>
</evidence>
<evidence type="ECO:0000256" key="2">
    <source>
        <dbReference type="ARBA" id="ARBA00022679"/>
    </source>
</evidence>
<dbReference type="PANTHER" id="PTHR43199">
    <property type="entry name" value="GLUTATHIONE HYDROLASE"/>
    <property type="match status" value="1"/>
</dbReference>
<dbReference type="AlphaFoldDB" id="A0A084U572"/>
<keyword evidence="2 6" id="KW-0808">Transferase</keyword>
<keyword evidence="4" id="KW-0865">Zymogen</keyword>
<evidence type="ECO:0000313" key="6">
    <source>
        <dbReference type="EMBL" id="KFB08108.1"/>
    </source>
</evidence>
<evidence type="ECO:0000256" key="1">
    <source>
        <dbReference type="ARBA" id="ARBA00009381"/>
    </source>
</evidence>
<evidence type="ECO:0000256" key="4">
    <source>
        <dbReference type="ARBA" id="ARBA00023145"/>
    </source>
</evidence>
<reference evidence="6 7" key="1">
    <citation type="submission" date="2014-05" db="EMBL/GenBank/DDBJ databases">
        <title>Draft Genome Sequence of Nitratireductor basaltis Strain UMTGB225, A Marine Bacterium Isolated from Green Barrel Tunicate.</title>
        <authorList>
            <person name="Gan H.Y."/>
        </authorList>
    </citation>
    <scope>NUCLEOTIDE SEQUENCE [LARGE SCALE GENOMIC DNA]</scope>
    <source>
        <strain evidence="6 7">UMTGB225</strain>
    </source>
</reference>
<dbReference type="GO" id="GO:0016740">
    <property type="term" value="F:transferase activity"/>
    <property type="evidence" value="ECO:0007669"/>
    <property type="project" value="UniProtKB-KW"/>
</dbReference>
<dbReference type="InterPro" id="IPR043137">
    <property type="entry name" value="GGT_ssub_C"/>
</dbReference>
<dbReference type="Gene3D" id="3.60.20.40">
    <property type="match status" value="1"/>
</dbReference>
<dbReference type="SUPFAM" id="SSF56235">
    <property type="entry name" value="N-terminal nucleophile aminohydrolases (Ntn hydrolases)"/>
    <property type="match status" value="1"/>
</dbReference>
<organism evidence="6 7">
    <name type="scientific">Nitratireductor basaltis</name>
    <dbReference type="NCBI Taxonomy" id="472175"/>
    <lineage>
        <taxon>Bacteria</taxon>
        <taxon>Pseudomonadati</taxon>
        <taxon>Pseudomonadota</taxon>
        <taxon>Alphaproteobacteria</taxon>
        <taxon>Hyphomicrobiales</taxon>
        <taxon>Phyllobacteriaceae</taxon>
        <taxon>Nitratireductor</taxon>
    </lineage>
</organism>
<accession>A0A084U572</accession>